<evidence type="ECO:0000313" key="2">
    <source>
        <dbReference type="EMBL" id="KAF4071051.1"/>
    </source>
</evidence>
<protein>
    <submittedName>
        <fullName evidence="2">Uncharacterized protein</fullName>
    </submittedName>
</protein>
<evidence type="ECO:0000256" key="1">
    <source>
        <dbReference type="SAM" id="MobiDB-lite"/>
    </source>
</evidence>
<keyword evidence="3" id="KW-1185">Reference proteome</keyword>
<reference evidence="2 3" key="1">
    <citation type="submission" date="2020-02" db="EMBL/GenBank/DDBJ databases">
        <title>A chromosome-scale genome assembly of the black bullhead catfish (Ameiurus melas).</title>
        <authorList>
            <person name="Wen M."/>
            <person name="Zham M."/>
            <person name="Cabau C."/>
            <person name="Klopp C."/>
            <person name="Donnadieu C."/>
            <person name="Roques C."/>
            <person name="Bouchez O."/>
            <person name="Lampietro C."/>
            <person name="Jouanno E."/>
            <person name="Herpin A."/>
            <person name="Louis A."/>
            <person name="Berthelot C."/>
            <person name="Parey E."/>
            <person name="Roest-Crollius H."/>
            <person name="Braasch I."/>
            <person name="Postlethwait J."/>
            <person name="Robinson-Rechavi M."/>
            <person name="Echchiki A."/>
            <person name="Begum T."/>
            <person name="Montfort J."/>
            <person name="Schartl M."/>
            <person name="Bobe J."/>
            <person name="Guiguen Y."/>
        </authorList>
    </citation>
    <scope>NUCLEOTIDE SEQUENCE [LARGE SCALE GENOMIC DNA]</scope>
    <source>
        <strain evidence="2">M_S1</strain>
        <tissue evidence="2">Blood</tissue>
    </source>
</reference>
<proteinExistence type="predicted"/>
<dbReference type="EMBL" id="JAAGNN010000028">
    <property type="protein sequence ID" value="KAF4071051.1"/>
    <property type="molecule type" value="Genomic_DNA"/>
</dbReference>
<name>A0A7J5ZME9_AMEME</name>
<gene>
    <name evidence="2" type="ORF">AMELA_G00280480</name>
</gene>
<accession>A0A7J5ZME9</accession>
<dbReference type="Proteomes" id="UP000593565">
    <property type="component" value="Unassembled WGS sequence"/>
</dbReference>
<organism evidence="2 3">
    <name type="scientific">Ameiurus melas</name>
    <name type="common">Black bullhead</name>
    <name type="synonym">Silurus melas</name>
    <dbReference type="NCBI Taxonomy" id="219545"/>
    <lineage>
        <taxon>Eukaryota</taxon>
        <taxon>Metazoa</taxon>
        <taxon>Chordata</taxon>
        <taxon>Craniata</taxon>
        <taxon>Vertebrata</taxon>
        <taxon>Euteleostomi</taxon>
        <taxon>Actinopterygii</taxon>
        <taxon>Neopterygii</taxon>
        <taxon>Teleostei</taxon>
        <taxon>Ostariophysi</taxon>
        <taxon>Siluriformes</taxon>
        <taxon>Ictaluridae</taxon>
        <taxon>Ameiurus</taxon>
    </lineage>
</organism>
<comment type="caution">
    <text evidence="2">The sequence shown here is derived from an EMBL/GenBank/DDBJ whole genome shotgun (WGS) entry which is preliminary data.</text>
</comment>
<dbReference type="AlphaFoldDB" id="A0A7J5ZME9"/>
<evidence type="ECO:0000313" key="3">
    <source>
        <dbReference type="Proteomes" id="UP000593565"/>
    </source>
</evidence>
<feature type="compositionally biased region" description="Basic and acidic residues" evidence="1">
    <location>
        <begin position="23"/>
        <end position="32"/>
    </location>
</feature>
<sequence length="155" mass="17802">MRFCFCCSVDSDDSDGNEINNLNKEEKKEKKLSWWKKKKSSKTEEEGNYDIPWIKENISRVGNEINNSNKEEKNGKKVSWGKKKKSCITEEEGAVPVDVEAGDSRTVIWNVKPQKLLGGTKEQTPGRLNSELMSVFQQRMNAYWIVFSSSQKCNN</sequence>
<feature type="region of interest" description="Disordered" evidence="1">
    <location>
        <begin position="11"/>
        <end position="46"/>
    </location>
</feature>